<comment type="subcellular location">
    <subcellularLocation>
        <location evidence="1">Cell membrane</location>
        <topology evidence="1">Multi-pass membrane protein</topology>
    </subcellularLocation>
</comment>
<reference evidence="14" key="1">
    <citation type="submission" date="2022-06" db="EMBL/GenBank/DDBJ databases">
        <title>Alkalicoccobacillus porphyridii sp. nov., isolated from a marine red alga, Porphyridium purpureum and reclassification of Shouchella plakortidis and Shouchella gibsonii as Alkalicoccobacillus plakortidis comb. nov. and Alkalicoccobacillus gibsonii comb. nov.</title>
        <authorList>
            <person name="Kim K.H."/>
            <person name="Lee J.K."/>
            <person name="Han D.M."/>
            <person name="Baek J.H."/>
            <person name="Jeon C.O."/>
        </authorList>
    </citation>
    <scope>NUCLEOTIDE SEQUENCE</scope>
    <source>
        <strain evidence="14">DSM 19153</strain>
    </source>
</reference>
<keyword evidence="8 12" id="KW-1133">Transmembrane helix</keyword>
<keyword evidence="15" id="KW-1185">Reference proteome</keyword>
<dbReference type="InterPro" id="IPR001915">
    <property type="entry name" value="Peptidase_M48"/>
</dbReference>
<evidence type="ECO:0000256" key="7">
    <source>
        <dbReference type="ARBA" id="ARBA00022833"/>
    </source>
</evidence>
<dbReference type="CDD" id="cd07325">
    <property type="entry name" value="M48_Ste24p_like"/>
    <property type="match status" value="1"/>
</dbReference>
<comment type="cofactor">
    <cofactor evidence="11">
        <name>Zn(2+)</name>
        <dbReference type="ChEBI" id="CHEBI:29105"/>
    </cofactor>
    <text evidence="11">Binds 1 zinc ion per subunit.</text>
</comment>
<organism evidence="14 15">
    <name type="scientific">Alkalicoccobacillus plakortidis</name>
    <dbReference type="NCBI Taxonomy" id="444060"/>
    <lineage>
        <taxon>Bacteria</taxon>
        <taxon>Bacillati</taxon>
        <taxon>Bacillota</taxon>
        <taxon>Bacilli</taxon>
        <taxon>Bacillales</taxon>
        <taxon>Bacillaceae</taxon>
        <taxon>Alkalicoccobacillus</taxon>
    </lineage>
</organism>
<evidence type="ECO:0000313" key="15">
    <source>
        <dbReference type="Proteomes" id="UP001203665"/>
    </source>
</evidence>
<dbReference type="PANTHER" id="PTHR43221:SF1">
    <property type="entry name" value="PROTEASE HTPX"/>
    <property type="match status" value="1"/>
</dbReference>
<evidence type="ECO:0000256" key="11">
    <source>
        <dbReference type="RuleBase" id="RU003983"/>
    </source>
</evidence>
<proteinExistence type="inferred from homology"/>
<evidence type="ECO:0000256" key="8">
    <source>
        <dbReference type="ARBA" id="ARBA00022989"/>
    </source>
</evidence>
<name>A0ABT0XLW4_9BACI</name>
<keyword evidence="6 11" id="KW-0378">Hydrolase</keyword>
<evidence type="ECO:0000256" key="5">
    <source>
        <dbReference type="ARBA" id="ARBA00022723"/>
    </source>
</evidence>
<dbReference type="PANTHER" id="PTHR43221">
    <property type="entry name" value="PROTEASE HTPX"/>
    <property type="match status" value="1"/>
</dbReference>
<keyword evidence="2" id="KW-1003">Cell membrane</keyword>
<dbReference type="RefSeq" id="WP_251607992.1">
    <property type="nucleotide sequence ID" value="NZ_JAMQJY010000001.1"/>
</dbReference>
<evidence type="ECO:0000256" key="12">
    <source>
        <dbReference type="SAM" id="Phobius"/>
    </source>
</evidence>
<gene>
    <name evidence="14" type="ORF">NDM98_12285</name>
</gene>
<evidence type="ECO:0000256" key="3">
    <source>
        <dbReference type="ARBA" id="ARBA00022670"/>
    </source>
</evidence>
<keyword evidence="4 12" id="KW-0812">Transmembrane</keyword>
<keyword evidence="5" id="KW-0479">Metal-binding</keyword>
<feature type="transmembrane region" description="Helical" evidence="12">
    <location>
        <begin position="12"/>
        <end position="32"/>
    </location>
</feature>
<dbReference type="Proteomes" id="UP001203665">
    <property type="component" value="Unassembled WGS sequence"/>
</dbReference>
<keyword evidence="7 11" id="KW-0862">Zinc</keyword>
<evidence type="ECO:0000256" key="6">
    <source>
        <dbReference type="ARBA" id="ARBA00022801"/>
    </source>
</evidence>
<keyword evidence="3 11" id="KW-0645">Protease</keyword>
<keyword evidence="10 12" id="KW-0472">Membrane</keyword>
<evidence type="ECO:0000313" key="14">
    <source>
        <dbReference type="EMBL" id="MCM2676197.1"/>
    </source>
</evidence>
<evidence type="ECO:0000256" key="10">
    <source>
        <dbReference type="ARBA" id="ARBA00023136"/>
    </source>
</evidence>
<comment type="similarity">
    <text evidence="11">Belongs to the peptidase M48 family.</text>
</comment>
<evidence type="ECO:0000256" key="2">
    <source>
        <dbReference type="ARBA" id="ARBA00022475"/>
    </source>
</evidence>
<dbReference type="Gene3D" id="3.30.2010.10">
    <property type="entry name" value="Metalloproteases ('zincins'), catalytic domain"/>
    <property type="match status" value="1"/>
</dbReference>
<accession>A0ABT0XLW4</accession>
<comment type="caution">
    <text evidence="14">The sequence shown here is derived from an EMBL/GenBank/DDBJ whole genome shotgun (WGS) entry which is preliminary data.</text>
</comment>
<evidence type="ECO:0000259" key="13">
    <source>
        <dbReference type="Pfam" id="PF01435"/>
    </source>
</evidence>
<protein>
    <submittedName>
        <fullName evidence="14">M48 family metallopeptidase</fullName>
    </submittedName>
</protein>
<feature type="domain" description="Peptidase M48" evidence="13">
    <location>
        <begin position="68"/>
        <end position="153"/>
    </location>
</feature>
<dbReference type="EMBL" id="JAMQJY010000001">
    <property type="protein sequence ID" value="MCM2676197.1"/>
    <property type="molecule type" value="Genomic_DNA"/>
</dbReference>
<evidence type="ECO:0000256" key="4">
    <source>
        <dbReference type="ARBA" id="ARBA00022692"/>
    </source>
</evidence>
<evidence type="ECO:0000256" key="9">
    <source>
        <dbReference type="ARBA" id="ARBA00023049"/>
    </source>
</evidence>
<evidence type="ECO:0000256" key="1">
    <source>
        <dbReference type="ARBA" id="ARBA00004651"/>
    </source>
</evidence>
<dbReference type="InterPro" id="IPR050083">
    <property type="entry name" value="HtpX_protease"/>
</dbReference>
<dbReference type="Pfam" id="PF01435">
    <property type="entry name" value="Peptidase_M48"/>
    <property type="match status" value="1"/>
</dbReference>
<sequence>MNQQNIASSRETIYFVLAIIFSVLVYVIAAISIIGIGIALFIFAFMFFVNMTMLGSIRGNGVRISENQFPDVYERVKVMSEQMGLQKVPDVFVIQSEGILNAFATRFWGRNMVVLYSEIFDLGREQGKDELDFIIAHELSHVKRRHVWKNILIAPSSVYPLSSTSLQPFM</sequence>
<keyword evidence="9 11" id="KW-0482">Metalloprotease</keyword>